<feature type="region of interest" description="Disordered" evidence="1">
    <location>
        <begin position="428"/>
        <end position="453"/>
    </location>
</feature>
<sequence length="1968" mass="219624">MVNCVIPRLRRGCCFPSENCFPNLKCSSSKKGHKGEKHLAQYYPVSMPPGFYNNWENYLREVIPVLGSSVEVNRRGKLKVSQRGRGKAVGCEREENEGFKRRRSGGMYIGRCSAGRAKNGAAKGARKGVRKDVGKAAGNFVDQAFAGRDNQVVGQSKGTHRIMVPSTAKGLDQVKNVYSSEVEKNHSKIYLHKEEVENERSRNLSVETNINSSRYRLKGSEDRDIKRDGTKTSIVSNDSHNYTQRREREYEEENKKQKEYIKKINLNDTKKHMLTKEIHSQNGKGNNASISANGRHTQEERKYNFLMKTNVVKEPKVGASRGVEEVSNNILLRGNIYKIGNRSESRRGRQTKKNQHDEPQMDRRKTPNCRVKNKKNTAKGEASRPEPFTRNTQRRRQQRDMHYQTSSGESSLYEISISGEVDINFDSDSCVGDSKSRGSGNSTSGSRKEVKREIGPEVVVSKKGTHREGGTTVNNSGGITTREQRANQAKYAHLSGLKGIDMKGNKNTNGFEKGKILPNLKNMPPRKRENTGRFLHGVEPIGGCARKVMNRRMERSIGDASREKNCEPVQEMSGSAGSSRSLVGRNGQNGVTSLVGRQIPSDVEEKRSEMEDNWKDGFRKKNPRAKTEEKRKKEKKKSSFLTTEDNATHRTHLHEGSSRNSGRETTISNKRRSSDMRRKAFVAGLGDCSLDYDMKKPSLIFEDLLKLTKKEKVETGSYTTCNKLNQFHLKKKRDWINREGGGDRPTECYNVHIVGGNYEKERGTRLYNQLLHLAPESEDSTGTKHTNSTRHSLRVTTHGNEERANYSFSYPSSHPSGSNISSGRKITKRGKKKDCSKGVKSVAKKDVSQGGAIEGKRKRSVSTCYSEDAEMKVKAQMDAEMATLTKLINLKSEQNEKLKMCLMMQESEINLLRKKAQQEYASKKQGKEKNWENTTFYKNLIKAKPSTFMEIILSNNQDVDKDMQMKKTYESTVQAEKCNLAKSFNPCLCTSCVVPGGRENGSFRLNDLNQCGAPSGGANEPIPDVQTEEFAQVETSPMESNLKYEEKPYLQRCTYGGVPMGGICSYTCCLPFGNFTNLVVEDATSDKSCLHDRNISCSPPEDTTQNDVSGRDKTRGSSLHSNGYNSKGLSGIARGRNKKDTLSRPKPHTEKRLIKINGKGKFQRREENNYNALAVGGEQVSRCTSRGKFGSSNFAQLNGKKCETQHGGYSKQKQNTSRTNSYKKLETKYPVSSSTISVKCLPKRKTAVSGSDKKSCFLSSRNTDVANKGDYQPKKEGLFTKLFSYIRNNSLCNEKKNDNCLRRNKSTSSIVFVKNHDLSHQKCDRSRSSGCLPDRAVPTVRKMNCMNTPCVRAISVCRTACGNVRGNVRGNVCGQGGNLRMDEQRKIIISGKQNQNGLNNTHEGRYHSNDGIVTNRICKEEVNKTVVEKGVIRSGCKYVLKGYGETALGSHSHCEILKNKEKGQLVNDLHTKGKDPSCANNMELQKGGSENQVMNCEALRGMKRPIVKNEMAISDDIIDKARLKYYASKKCTKCVDKTGAGKEDNKINSPACFSKVGSNSGRKAKGHGGVTKLGREIQSNLKNRANPTKMGNNKRGETKHIRDNPSKGHPTRSPNGNKKSNRAQVPKKEDHSDASAGEAGSVDSGDVPNNSNRLWGNNKSEKASKTYKIFVVKKGNEDKCAVKREQGMHLGGHNGEGPTKGHQNVARTNGEANKNKVNYRENDRSVSVEKRNDYTNMATTSDSVHTNTMDGYSTCSSEDIYLWKKKKNSKAWKKPLNAEGVRGGKLDEKIRGGVNAEVVNSNGKLASSVAHVIEKIILNYKKWDLEGTKKGTGAANHSDDGDSDHGGHSYDDDSNCVKQGDLSDSYIGEKKKKKTSHFELNGERLKAQTISLKKEGGAYTTMGRQRTNEDLHVHTNAHVKKKRSQDINNVLYSTSESNYLEPKIFFLKNDESCIIVEYPNVKYLVKCS</sequence>
<evidence type="ECO:0000313" key="2">
    <source>
        <dbReference type="EMBL" id="KJP88508.1"/>
    </source>
</evidence>
<feature type="region of interest" description="Disordered" evidence="1">
    <location>
        <begin position="280"/>
        <end position="300"/>
    </location>
</feature>
<feature type="compositionally biased region" description="Polar residues" evidence="1">
    <location>
        <begin position="1647"/>
        <end position="1658"/>
    </location>
</feature>
<feature type="compositionally biased region" description="Basic and acidic residues" evidence="1">
    <location>
        <begin position="1138"/>
        <end position="1151"/>
    </location>
</feature>
<feature type="region of interest" description="Disordered" evidence="1">
    <location>
        <begin position="557"/>
        <end position="675"/>
    </location>
</feature>
<feature type="compositionally biased region" description="Basic and acidic residues" evidence="1">
    <location>
        <begin position="833"/>
        <end position="847"/>
    </location>
</feature>
<feature type="compositionally biased region" description="Polar residues" evidence="1">
    <location>
        <begin position="1116"/>
        <end position="1128"/>
    </location>
</feature>
<feature type="compositionally biased region" description="Polar residues" evidence="1">
    <location>
        <begin position="572"/>
        <end position="592"/>
    </location>
</feature>
<feature type="compositionally biased region" description="Basic and acidic residues" evidence="1">
    <location>
        <begin position="603"/>
        <end position="631"/>
    </location>
</feature>
<accession>A0A0D9QNJ2</accession>
<dbReference type="GeneID" id="24267101"/>
<evidence type="ECO:0000313" key="3">
    <source>
        <dbReference type="Proteomes" id="UP000054561"/>
    </source>
</evidence>
<dbReference type="OrthoDB" id="377458at2759"/>
<feature type="compositionally biased region" description="Polar residues" evidence="1">
    <location>
        <begin position="658"/>
        <end position="668"/>
    </location>
</feature>
<feature type="compositionally biased region" description="Low complexity" evidence="1">
    <location>
        <begin position="807"/>
        <end position="823"/>
    </location>
</feature>
<feature type="compositionally biased region" description="Polar residues" evidence="1">
    <location>
        <begin position="231"/>
        <end position="242"/>
    </location>
</feature>
<organism evidence="2 3">
    <name type="scientific">Plasmodium fragile</name>
    <dbReference type="NCBI Taxonomy" id="5857"/>
    <lineage>
        <taxon>Eukaryota</taxon>
        <taxon>Sar</taxon>
        <taxon>Alveolata</taxon>
        <taxon>Apicomplexa</taxon>
        <taxon>Aconoidasida</taxon>
        <taxon>Haemosporida</taxon>
        <taxon>Plasmodiidae</taxon>
        <taxon>Plasmodium</taxon>
        <taxon>Plasmodium (Plasmodium)</taxon>
    </lineage>
</organism>
<feature type="region of interest" description="Disordered" evidence="1">
    <location>
        <begin position="1091"/>
        <end position="1151"/>
    </location>
</feature>
<feature type="compositionally biased region" description="Polar residues" evidence="1">
    <location>
        <begin position="1095"/>
        <end position="1108"/>
    </location>
</feature>
<dbReference type="OMA" id="KNWENTT"/>
<dbReference type="RefSeq" id="XP_012334845.1">
    <property type="nucleotide sequence ID" value="XM_012479422.1"/>
</dbReference>
<proteinExistence type="predicted"/>
<evidence type="ECO:0000256" key="1">
    <source>
        <dbReference type="SAM" id="MobiDB-lite"/>
    </source>
</evidence>
<feature type="region of interest" description="Disordered" evidence="1">
    <location>
        <begin position="807"/>
        <end position="858"/>
    </location>
</feature>
<feature type="region of interest" description="Disordered" evidence="1">
    <location>
        <begin position="505"/>
        <end position="535"/>
    </location>
</feature>
<feature type="region of interest" description="Disordered" evidence="1">
    <location>
        <begin position="1538"/>
        <end position="1659"/>
    </location>
</feature>
<gene>
    <name evidence="2" type="ORF">AK88_01787</name>
</gene>
<dbReference type="Proteomes" id="UP000054561">
    <property type="component" value="Unassembled WGS sequence"/>
</dbReference>
<feature type="compositionally biased region" description="Basic and acidic residues" evidence="1">
    <location>
        <begin position="218"/>
        <end position="230"/>
    </location>
</feature>
<feature type="compositionally biased region" description="Basic and acidic residues" evidence="1">
    <location>
        <begin position="354"/>
        <end position="365"/>
    </location>
</feature>
<reference evidence="2 3" key="1">
    <citation type="submission" date="2014-03" db="EMBL/GenBank/DDBJ databases">
        <title>The Genome Sequence of Plasmodium fragile nilgiri.</title>
        <authorList>
            <consortium name="The Broad Institute Genomics Platform"/>
            <consortium name="The Broad Institute Genome Sequencing Center for Infectious Disease"/>
            <person name="Neafsey D."/>
            <person name="Duraisingh M."/>
            <person name="Young S.K."/>
            <person name="Zeng Q."/>
            <person name="Gargeya S."/>
            <person name="Abouelleil A."/>
            <person name="Alvarado L."/>
            <person name="Chapman S.B."/>
            <person name="Gainer-Dewar J."/>
            <person name="Goldberg J."/>
            <person name="Griggs A."/>
            <person name="Gujja S."/>
            <person name="Hansen M."/>
            <person name="Howarth C."/>
            <person name="Imamovic A."/>
            <person name="Larimer J."/>
            <person name="Pearson M."/>
            <person name="Poon T.W."/>
            <person name="Priest M."/>
            <person name="Roberts A."/>
            <person name="Saif S."/>
            <person name="Shea T."/>
            <person name="Sykes S."/>
            <person name="Wortman J."/>
            <person name="Nusbaum C."/>
            <person name="Birren B."/>
        </authorList>
    </citation>
    <scope>NUCLEOTIDE SEQUENCE [LARGE SCALE GENOMIC DNA]</scope>
    <source>
        <strain evidence="3">nilgiri</strain>
    </source>
</reference>
<protein>
    <submittedName>
        <fullName evidence="2">Uncharacterized protein</fullName>
    </submittedName>
</protein>
<dbReference type="VEuPathDB" id="PlasmoDB:AK88_01787"/>
<feature type="region of interest" description="Disordered" evidence="1">
    <location>
        <begin position="215"/>
        <end position="256"/>
    </location>
</feature>
<feature type="compositionally biased region" description="Basic and acidic residues" evidence="1">
    <location>
        <begin position="557"/>
        <end position="566"/>
    </location>
</feature>
<feature type="compositionally biased region" description="Basic and acidic residues" evidence="1">
    <location>
        <begin position="1837"/>
        <end position="1851"/>
    </location>
</feature>
<dbReference type="EMBL" id="KQ001660">
    <property type="protein sequence ID" value="KJP88508.1"/>
    <property type="molecule type" value="Genomic_DNA"/>
</dbReference>
<feature type="region of interest" description="Disordered" evidence="1">
    <location>
        <begin position="1828"/>
        <end position="1856"/>
    </location>
</feature>
<feature type="compositionally biased region" description="Basic and acidic residues" evidence="1">
    <location>
        <begin position="244"/>
        <end position="256"/>
    </location>
</feature>
<feature type="compositionally biased region" description="Polar residues" evidence="1">
    <location>
        <begin position="1577"/>
        <end position="1591"/>
    </location>
</feature>
<feature type="compositionally biased region" description="Polar residues" evidence="1">
    <location>
        <begin position="280"/>
        <end position="295"/>
    </location>
</feature>
<keyword evidence="3" id="KW-1185">Reference proteome</keyword>
<feature type="compositionally biased region" description="Basic and acidic residues" evidence="1">
    <location>
        <begin position="1594"/>
        <end position="1606"/>
    </location>
</feature>
<name>A0A0D9QNJ2_PLAFR</name>
<feature type="region of interest" description="Disordered" evidence="1">
    <location>
        <begin position="341"/>
        <end position="411"/>
    </location>
</feature>